<dbReference type="SMART" id="SM00646">
    <property type="entry name" value="Ami_3"/>
    <property type="match status" value="1"/>
</dbReference>
<comment type="catalytic activity">
    <reaction evidence="1">
        <text>Hydrolyzes the link between N-acetylmuramoyl residues and L-amino acid residues in certain cell-wall glycopeptides.</text>
        <dbReference type="EC" id="3.5.1.28"/>
    </reaction>
</comment>
<name>A0ABZ2TU34_9FLAO</name>
<keyword evidence="6" id="KW-1185">Reference proteome</keyword>
<dbReference type="InterPro" id="IPR002508">
    <property type="entry name" value="MurNAc-LAA_cat"/>
</dbReference>
<dbReference type="Pfam" id="PF01520">
    <property type="entry name" value="Amidase_3"/>
    <property type="match status" value="1"/>
</dbReference>
<dbReference type="SUPFAM" id="SSF53187">
    <property type="entry name" value="Zn-dependent exopeptidases"/>
    <property type="match status" value="1"/>
</dbReference>
<feature type="domain" description="MurNAc-LAA" evidence="4">
    <location>
        <begin position="97"/>
        <end position="254"/>
    </location>
</feature>
<sequence>MQSQQKHKNIIKSKILFLLLFIFVGNSIAIHAQKEYVVVLDAGHGGKDPGNLGNGYKEKNIALKVALKVGANLKKYKDVKVIFTRKSDVFIDLWKRGDIANHAKADLFVSIHCDSHTSNAYGAGTFVLGLRGNKKNLEIAKRENAAILLEDNYQNRYEGFDSNSAESVIGLSLLQEENLDKSLAIASLIQNNFTFKLKRNNRKVKQDNFQVLRETIMPSVLVELGFLTNKKEGRFLNSSSGQTKMANEIADAIYNYIKNQKLNTVLEDVTSKNYFDEVEFKVQVASGKNKIATKSYNFKGLKNIERVKVGGYYKYYYGNSTSYNLVKKALSLAKSKGYKSAFIVAVKNGEKISVKEALKMQ</sequence>
<evidence type="ECO:0000256" key="1">
    <source>
        <dbReference type="ARBA" id="ARBA00001561"/>
    </source>
</evidence>
<dbReference type="Proteomes" id="UP001491088">
    <property type="component" value="Chromosome"/>
</dbReference>
<protein>
    <recommendedName>
        <fullName evidence="2">N-acetylmuramoyl-L-alanine amidase</fullName>
        <ecNumber evidence="2">3.5.1.28</ecNumber>
    </recommendedName>
</protein>
<dbReference type="PANTHER" id="PTHR30404:SF0">
    <property type="entry name" value="N-ACETYLMURAMOYL-L-ALANINE AMIDASE AMIC"/>
    <property type="match status" value="1"/>
</dbReference>
<dbReference type="RefSeq" id="WP_340934587.1">
    <property type="nucleotide sequence ID" value="NZ_CP150496.1"/>
</dbReference>
<evidence type="ECO:0000313" key="6">
    <source>
        <dbReference type="Proteomes" id="UP001491088"/>
    </source>
</evidence>
<proteinExistence type="predicted"/>
<reference evidence="5 6" key="1">
    <citation type="submission" date="2024-03" db="EMBL/GenBank/DDBJ databases">
        <authorList>
            <person name="Cao K."/>
        </authorList>
    </citation>
    <scope>NUCLEOTIDE SEQUENCE [LARGE SCALE GENOMIC DNA]</scope>
    <source>
        <strain evidence="5 6">MCCC 1K00696</strain>
    </source>
</reference>
<organism evidence="5 6">
    <name type="scientific">Polaribacter marinaquae</name>
    <dbReference type="NCBI Taxonomy" id="1642819"/>
    <lineage>
        <taxon>Bacteria</taxon>
        <taxon>Pseudomonadati</taxon>
        <taxon>Bacteroidota</taxon>
        <taxon>Flavobacteriia</taxon>
        <taxon>Flavobacteriales</taxon>
        <taxon>Flavobacteriaceae</taxon>
    </lineage>
</organism>
<dbReference type="PANTHER" id="PTHR30404">
    <property type="entry name" value="N-ACETYLMURAMOYL-L-ALANINE AMIDASE"/>
    <property type="match status" value="1"/>
</dbReference>
<gene>
    <name evidence="5" type="ORF">WG950_05130</name>
</gene>
<evidence type="ECO:0000313" key="5">
    <source>
        <dbReference type="EMBL" id="WYW56637.1"/>
    </source>
</evidence>
<evidence type="ECO:0000259" key="4">
    <source>
        <dbReference type="SMART" id="SM00646"/>
    </source>
</evidence>
<dbReference type="GO" id="GO:0008745">
    <property type="term" value="F:N-acetylmuramoyl-L-alanine amidase activity"/>
    <property type="evidence" value="ECO:0007669"/>
    <property type="project" value="UniProtKB-EC"/>
</dbReference>
<dbReference type="Gene3D" id="3.40.630.40">
    <property type="entry name" value="Zn-dependent exopeptidases"/>
    <property type="match status" value="1"/>
</dbReference>
<dbReference type="CDD" id="cd02696">
    <property type="entry name" value="MurNAc-LAA"/>
    <property type="match status" value="1"/>
</dbReference>
<dbReference type="EC" id="3.5.1.28" evidence="2"/>
<keyword evidence="3 5" id="KW-0378">Hydrolase</keyword>
<dbReference type="InterPro" id="IPR050695">
    <property type="entry name" value="N-acetylmuramoyl_amidase_3"/>
</dbReference>
<accession>A0ABZ2TU34</accession>
<evidence type="ECO:0000256" key="2">
    <source>
        <dbReference type="ARBA" id="ARBA00011901"/>
    </source>
</evidence>
<dbReference type="EMBL" id="CP150496">
    <property type="protein sequence ID" value="WYW56637.1"/>
    <property type="molecule type" value="Genomic_DNA"/>
</dbReference>
<evidence type="ECO:0000256" key="3">
    <source>
        <dbReference type="ARBA" id="ARBA00022801"/>
    </source>
</evidence>